<evidence type="ECO:0000313" key="3">
    <source>
        <dbReference type="Proteomes" id="UP000634136"/>
    </source>
</evidence>
<sequence>MMNDVKRSGLNQGRYTCTKHARDSSTTHEAQRSKTLNSLSRNPMPGPTLNEIKIQERTFTFF</sequence>
<gene>
    <name evidence="2" type="ORF">G2W53_005424</name>
</gene>
<dbReference type="EMBL" id="JAAIUW010000003">
    <property type="protein sequence ID" value="KAF7836942.1"/>
    <property type="molecule type" value="Genomic_DNA"/>
</dbReference>
<comment type="caution">
    <text evidence="2">The sequence shown here is derived from an EMBL/GenBank/DDBJ whole genome shotgun (WGS) entry which is preliminary data.</text>
</comment>
<keyword evidence="3" id="KW-1185">Reference proteome</keyword>
<dbReference type="Proteomes" id="UP000634136">
    <property type="component" value="Unassembled WGS sequence"/>
</dbReference>
<dbReference type="AlphaFoldDB" id="A0A835CFK2"/>
<accession>A0A835CFK2</accession>
<feature type="region of interest" description="Disordered" evidence="1">
    <location>
        <begin position="1"/>
        <end position="51"/>
    </location>
</feature>
<protein>
    <submittedName>
        <fullName evidence="2">Uncharacterized protein</fullName>
    </submittedName>
</protein>
<reference evidence="2" key="1">
    <citation type="submission" date="2020-09" db="EMBL/GenBank/DDBJ databases">
        <title>Genome-Enabled Discovery of Anthraquinone Biosynthesis in Senna tora.</title>
        <authorList>
            <person name="Kang S.-H."/>
            <person name="Pandey R.P."/>
            <person name="Lee C.-M."/>
            <person name="Sim J.-S."/>
            <person name="Jeong J.-T."/>
            <person name="Choi B.-S."/>
            <person name="Jung M."/>
            <person name="Ginzburg D."/>
            <person name="Zhao K."/>
            <person name="Won S.Y."/>
            <person name="Oh T.-J."/>
            <person name="Yu Y."/>
            <person name="Kim N.-H."/>
            <person name="Lee O.R."/>
            <person name="Lee T.-H."/>
            <person name="Bashyal P."/>
            <person name="Kim T.-S."/>
            <person name="Lee W.-H."/>
            <person name="Kawkins C."/>
            <person name="Kim C.-K."/>
            <person name="Kim J.S."/>
            <person name="Ahn B.O."/>
            <person name="Rhee S.Y."/>
            <person name="Sohng J.K."/>
        </authorList>
    </citation>
    <scope>NUCLEOTIDE SEQUENCE</scope>
    <source>
        <tissue evidence="2">Leaf</tissue>
    </source>
</reference>
<evidence type="ECO:0000256" key="1">
    <source>
        <dbReference type="SAM" id="MobiDB-lite"/>
    </source>
</evidence>
<evidence type="ECO:0000313" key="2">
    <source>
        <dbReference type="EMBL" id="KAF7836942.1"/>
    </source>
</evidence>
<proteinExistence type="predicted"/>
<feature type="compositionally biased region" description="Basic and acidic residues" evidence="1">
    <location>
        <begin position="20"/>
        <end position="32"/>
    </location>
</feature>
<organism evidence="2 3">
    <name type="scientific">Senna tora</name>
    <dbReference type="NCBI Taxonomy" id="362788"/>
    <lineage>
        <taxon>Eukaryota</taxon>
        <taxon>Viridiplantae</taxon>
        <taxon>Streptophyta</taxon>
        <taxon>Embryophyta</taxon>
        <taxon>Tracheophyta</taxon>
        <taxon>Spermatophyta</taxon>
        <taxon>Magnoliopsida</taxon>
        <taxon>eudicotyledons</taxon>
        <taxon>Gunneridae</taxon>
        <taxon>Pentapetalae</taxon>
        <taxon>rosids</taxon>
        <taxon>fabids</taxon>
        <taxon>Fabales</taxon>
        <taxon>Fabaceae</taxon>
        <taxon>Caesalpinioideae</taxon>
        <taxon>Cassia clade</taxon>
        <taxon>Senna</taxon>
    </lineage>
</organism>
<name>A0A835CFK2_9FABA</name>